<proteinExistence type="predicted"/>
<evidence type="ECO:0000313" key="3">
    <source>
        <dbReference type="Proteomes" id="UP000229191"/>
    </source>
</evidence>
<name>A0A2M7BMP1_9BACT</name>
<accession>A0A2M7BMP1</accession>
<protein>
    <recommendedName>
        <fullName evidence="4">TVP38/TMEM64 family membrane protein</fullName>
    </recommendedName>
</protein>
<reference evidence="3" key="1">
    <citation type="submission" date="2017-09" db="EMBL/GenBank/DDBJ databases">
        <title>Depth-based differentiation of microbial function through sediment-hosted aquifers and enrichment of novel symbionts in the deep terrestrial subsurface.</title>
        <authorList>
            <person name="Probst A.J."/>
            <person name="Ladd B."/>
            <person name="Jarett J.K."/>
            <person name="Geller-Mcgrath D.E."/>
            <person name="Sieber C.M.K."/>
            <person name="Emerson J.B."/>
            <person name="Anantharaman K."/>
            <person name="Thomas B.C."/>
            <person name="Malmstrom R."/>
            <person name="Stieglmeier M."/>
            <person name="Klingl A."/>
            <person name="Woyke T."/>
            <person name="Ryan C.M."/>
            <person name="Banfield J.F."/>
        </authorList>
    </citation>
    <scope>NUCLEOTIDE SEQUENCE [LARGE SCALE GENOMIC DNA]</scope>
</reference>
<dbReference type="AlphaFoldDB" id="A0A2M7BMP1"/>
<feature type="transmembrane region" description="Helical" evidence="1">
    <location>
        <begin position="160"/>
        <end position="180"/>
    </location>
</feature>
<evidence type="ECO:0008006" key="4">
    <source>
        <dbReference type="Google" id="ProtNLM"/>
    </source>
</evidence>
<dbReference type="Proteomes" id="UP000229191">
    <property type="component" value="Unassembled WGS sequence"/>
</dbReference>
<feature type="transmembrane region" description="Helical" evidence="1">
    <location>
        <begin position="38"/>
        <end position="65"/>
    </location>
</feature>
<gene>
    <name evidence="2" type="ORF">COS53_03805</name>
</gene>
<evidence type="ECO:0000313" key="2">
    <source>
        <dbReference type="EMBL" id="PIV06756.1"/>
    </source>
</evidence>
<comment type="caution">
    <text evidence="2">The sequence shown here is derived from an EMBL/GenBank/DDBJ whole genome shotgun (WGS) entry which is preliminary data.</text>
</comment>
<keyword evidence="1" id="KW-0812">Transmembrane</keyword>
<keyword evidence="1" id="KW-1133">Transmembrane helix</keyword>
<feature type="transmembrane region" description="Helical" evidence="1">
    <location>
        <begin position="122"/>
        <end position="139"/>
    </location>
</feature>
<organism evidence="2 3">
    <name type="scientific">Candidatus Shapirobacteria bacterium CG03_land_8_20_14_0_80_35_14</name>
    <dbReference type="NCBI Taxonomy" id="1974878"/>
    <lineage>
        <taxon>Bacteria</taxon>
        <taxon>Candidatus Shapironibacteriota</taxon>
    </lineage>
</organism>
<dbReference type="EMBL" id="PEVB01000103">
    <property type="protein sequence ID" value="PIV06756.1"/>
    <property type="molecule type" value="Genomic_DNA"/>
</dbReference>
<keyword evidence="1" id="KW-0472">Membrane</keyword>
<evidence type="ECO:0000256" key="1">
    <source>
        <dbReference type="SAM" id="Phobius"/>
    </source>
</evidence>
<feature type="transmembrane region" description="Helical" evidence="1">
    <location>
        <begin position="72"/>
        <end position="93"/>
    </location>
</feature>
<sequence>MSKHHHNLLLLSFGLIIALAFSQFPPFNKFIEYISQLGYLGAILSGILFTSTFTVATGGLLLINLSNTLNPLALILFGAMGAVIADVLIFHFVKDNVADEISPIYEKFLTHHHLKKILHTRYFSWTLPVLGALIIASPLPDELGVSLMGISTMTVGKFAFVSFFSHTIGMISLVLLAGTLL</sequence>